<dbReference type="GeneID" id="24920924"/>
<dbReference type="AlphaFoldDB" id="D8M7P6"/>
<dbReference type="NCBIfam" id="TIGR00004">
    <property type="entry name" value="Rid family detoxifying hydrolase"/>
    <property type="match status" value="1"/>
</dbReference>
<dbReference type="Proteomes" id="UP000008312">
    <property type="component" value="Unassembled WGS sequence"/>
</dbReference>
<dbReference type="Pfam" id="PF01042">
    <property type="entry name" value="Ribonuc_L-PSP"/>
    <property type="match status" value="1"/>
</dbReference>
<dbReference type="InterPro" id="IPR019897">
    <property type="entry name" value="RidA_CS"/>
</dbReference>
<organism evidence="2">
    <name type="scientific">Blastocystis hominis</name>
    <dbReference type="NCBI Taxonomy" id="12968"/>
    <lineage>
        <taxon>Eukaryota</taxon>
        <taxon>Sar</taxon>
        <taxon>Stramenopiles</taxon>
        <taxon>Bigyra</taxon>
        <taxon>Opalozoa</taxon>
        <taxon>Opalinata</taxon>
        <taxon>Blastocystidae</taxon>
        <taxon>Blastocystis</taxon>
    </lineage>
</organism>
<reference evidence="2" key="1">
    <citation type="submission" date="2010-02" db="EMBL/GenBank/DDBJ databases">
        <title>Sequencing and annotation of the Blastocystis hominis genome.</title>
        <authorList>
            <person name="Wincker P."/>
        </authorList>
    </citation>
    <scope>NUCLEOTIDE SEQUENCE</scope>
    <source>
        <strain evidence="2">Singapore isolate B</strain>
    </source>
</reference>
<dbReference type="OrthoDB" id="309640at2759"/>
<protein>
    <submittedName>
        <fullName evidence="2">Uncharacterized protein</fullName>
    </submittedName>
</protein>
<dbReference type="RefSeq" id="XP_012898133.1">
    <property type="nucleotide sequence ID" value="XM_013042679.1"/>
</dbReference>
<dbReference type="PANTHER" id="PTHR11803">
    <property type="entry name" value="2-IMINOBUTANOATE/2-IMINOPROPANOATE DEAMINASE RIDA"/>
    <property type="match status" value="1"/>
</dbReference>
<keyword evidence="3" id="KW-1185">Reference proteome</keyword>
<dbReference type="PANTHER" id="PTHR11803:SF39">
    <property type="entry name" value="2-IMINOBUTANOATE_2-IMINOPROPANOATE DEAMINASE"/>
    <property type="match status" value="1"/>
</dbReference>
<dbReference type="InterPro" id="IPR006056">
    <property type="entry name" value="RidA"/>
</dbReference>
<dbReference type="Gene3D" id="3.30.1330.40">
    <property type="entry name" value="RutC-like"/>
    <property type="match status" value="1"/>
</dbReference>
<name>D8M7P6_BLAHO</name>
<dbReference type="GO" id="GO:0019239">
    <property type="term" value="F:deaminase activity"/>
    <property type="evidence" value="ECO:0007669"/>
    <property type="project" value="TreeGrafter"/>
</dbReference>
<accession>D8M7P6</accession>
<dbReference type="InterPro" id="IPR006175">
    <property type="entry name" value="YjgF/YER057c/UK114"/>
</dbReference>
<dbReference type="GO" id="GO:0005829">
    <property type="term" value="C:cytosol"/>
    <property type="evidence" value="ECO:0007669"/>
    <property type="project" value="TreeGrafter"/>
</dbReference>
<evidence type="ECO:0000256" key="1">
    <source>
        <dbReference type="ARBA" id="ARBA00010552"/>
    </source>
</evidence>
<dbReference type="FunFam" id="3.30.1330.40:FF:000001">
    <property type="entry name" value="L-PSP family endoribonuclease"/>
    <property type="match status" value="1"/>
</dbReference>
<gene>
    <name evidence="2" type="ORF">GSBLH_T00003862001</name>
</gene>
<comment type="similarity">
    <text evidence="1">Belongs to the RutC family.</text>
</comment>
<sequence>MFVKYLRNHETTFHFPSSPFSNIILFSIRSIMSTILKTDKAPAAIGPYSQGLKLGNLVITSGQIPVDPVTGTFSDNIEVQARQSLMNVKAVVEAAGYEVRDIVKTTVFVKDMNDFGKVNAIYQKFFEEFNAPFPARSCVEVARLPKDVGVEIEAIAYRPFPVCYQTIHIIIFLGNLGGRLSSFRTRIDE</sequence>
<evidence type="ECO:0000313" key="3">
    <source>
        <dbReference type="Proteomes" id="UP000008312"/>
    </source>
</evidence>
<dbReference type="EMBL" id="FN668672">
    <property type="protein sequence ID" value="CBK24085.2"/>
    <property type="molecule type" value="Genomic_DNA"/>
</dbReference>
<dbReference type="InParanoid" id="D8M7P6"/>
<evidence type="ECO:0000313" key="2">
    <source>
        <dbReference type="EMBL" id="CBK24085.2"/>
    </source>
</evidence>
<dbReference type="SUPFAM" id="SSF55298">
    <property type="entry name" value="YjgF-like"/>
    <property type="match status" value="1"/>
</dbReference>
<dbReference type="InterPro" id="IPR035959">
    <property type="entry name" value="RutC-like_sf"/>
</dbReference>
<dbReference type="OMA" id="VKLNIFM"/>
<proteinExistence type="inferred from homology"/>
<dbReference type="CDD" id="cd00448">
    <property type="entry name" value="YjgF_YER057c_UK114_family"/>
    <property type="match status" value="1"/>
</dbReference>
<dbReference type="PROSITE" id="PS01094">
    <property type="entry name" value="UPF0076"/>
    <property type="match status" value="1"/>
</dbReference>